<comment type="caution">
    <text evidence="1">The sequence shown here is derived from an EMBL/GenBank/DDBJ whole genome shotgun (WGS) entry which is preliminary data.</text>
</comment>
<dbReference type="EMBL" id="QTSX02005052">
    <property type="protein sequence ID" value="KAJ9061626.1"/>
    <property type="molecule type" value="Genomic_DNA"/>
</dbReference>
<dbReference type="Proteomes" id="UP001165960">
    <property type="component" value="Unassembled WGS sequence"/>
</dbReference>
<reference evidence="1" key="1">
    <citation type="submission" date="2022-04" db="EMBL/GenBank/DDBJ databases">
        <title>Genome of the entomopathogenic fungus Entomophthora muscae.</title>
        <authorList>
            <person name="Elya C."/>
            <person name="Lovett B.R."/>
            <person name="Lee E."/>
            <person name="Macias A.M."/>
            <person name="Hajek A.E."/>
            <person name="De Bivort B.L."/>
            <person name="Kasson M.T."/>
            <person name="De Fine Licht H.H."/>
            <person name="Stajich J.E."/>
        </authorList>
    </citation>
    <scope>NUCLEOTIDE SEQUENCE</scope>
    <source>
        <strain evidence="1">Berkeley</strain>
    </source>
</reference>
<organism evidence="1 2">
    <name type="scientific">Entomophthora muscae</name>
    <dbReference type="NCBI Taxonomy" id="34485"/>
    <lineage>
        <taxon>Eukaryota</taxon>
        <taxon>Fungi</taxon>
        <taxon>Fungi incertae sedis</taxon>
        <taxon>Zoopagomycota</taxon>
        <taxon>Entomophthoromycotina</taxon>
        <taxon>Entomophthoromycetes</taxon>
        <taxon>Entomophthorales</taxon>
        <taxon>Entomophthoraceae</taxon>
        <taxon>Entomophthora</taxon>
    </lineage>
</organism>
<keyword evidence="2" id="KW-1185">Reference proteome</keyword>
<name>A0ACC2SHJ3_9FUNG</name>
<accession>A0ACC2SHJ3</accession>
<evidence type="ECO:0000313" key="1">
    <source>
        <dbReference type="EMBL" id="KAJ9061626.1"/>
    </source>
</evidence>
<gene>
    <name evidence="1" type="ORF">DSO57_1018632</name>
</gene>
<sequence>MGLLNNLANTPVPTQLASFSELKTSVLNLHSPSSPDPTAITQPNSNANVSTPTDVMKHNFQENTPAPLPNQSKPAEGESQANATHTSSGISNYSIGSRSEEEPVRFLSTSPQSVSWVIARDRLEGVVILWD</sequence>
<evidence type="ECO:0000313" key="2">
    <source>
        <dbReference type="Proteomes" id="UP001165960"/>
    </source>
</evidence>
<proteinExistence type="predicted"/>
<protein>
    <submittedName>
        <fullName evidence="1">Uncharacterized protein</fullName>
    </submittedName>
</protein>